<dbReference type="SMART" id="SM00470">
    <property type="entry name" value="ParB"/>
    <property type="match status" value="1"/>
</dbReference>
<name>A0A2U9IUA9_9CREN</name>
<dbReference type="Pfam" id="PF02195">
    <property type="entry name" value="ParB_N"/>
    <property type="match status" value="1"/>
</dbReference>
<reference evidence="3" key="2">
    <citation type="submission" date="2020-03" db="EMBL/GenBank/DDBJ databases">
        <title>Complete Genome Sequences of Extremely Thermoacidophilic, Metal-Mobilizing Type-Strain Members of the Archaeal Family Sulfolobaceae: Acidianus brierleyi DSM-1651T, Acidianus sulfidivorans DSM-18786T, Metallosphaera hakonensis DSM-7519T, and Metallosphaera prunae DSM-10039T.</title>
        <authorList>
            <person name="Counts J.A."/>
            <person name="Kelly R.M."/>
        </authorList>
    </citation>
    <scope>NUCLEOTIDE SEQUENCE [LARGE SCALE GENOMIC DNA]</scope>
    <source>
        <strain evidence="3">HO1-1</strain>
    </source>
</reference>
<keyword evidence="3" id="KW-1185">Reference proteome</keyword>
<sequence>MTAADITLDYVDPRDLKPHEDILRNKINDTIISIRETKSVIPIIVDEDSYLVIDGHHRREAIIMLGYRKIPAYMIRYLSPRVNVEIWYRRFSLTKAVRAFLQSVESDGGVCATIEKIRICSNSVFETYWKLEWIEQMLRKLGISIDRNPAEGLRPPSLDKEIILKIASKGKRLPPKSSRHLYDFIIQKERVRLQ</sequence>
<evidence type="ECO:0000313" key="2">
    <source>
        <dbReference type="EMBL" id="AWR99626.1"/>
    </source>
</evidence>
<dbReference type="OrthoDB" id="89900at2157"/>
<dbReference type="STRING" id="1293036.GCA_001315825_00128"/>
<evidence type="ECO:0000259" key="1">
    <source>
        <dbReference type="SMART" id="SM00470"/>
    </source>
</evidence>
<dbReference type="InterPro" id="IPR003115">
    <property type="entry name" value="ParB_N"/>
</dbReference>
<dbReference type="AlphaFoldDB" id="A0A2U9IUA9"/>
<dbReference type="GeneID" id="36835262"/>
<proteinExistence type="predicted"/>
<organism evidence="2 3">
    <name type="scientific">Metallosphaera hakonensis JCM 8857 = DSM 7519</name>
    <dbReference type="NCBI Taxonomy" id="1293036"/>
    <lineage>
        <taxon>Archaea</taxon>
        <taxon>Thermoproteota</taxon>
        <taxon>Thermoprotei</taxon>
        <taxon>Sulfolobales</taxon>
        <taxon>Sulfolobaceae</taxon>
        <taxon>Metallosphaera</taxon>
    </lineage>
</organism>
<dbReference type="CDD" id="cd16400">
    <property type="entry name" value="ParB_Srx_like_nuclease"/>
    <property type="match status" value="1"/>
</dbReference>
<feature type="domain" description="ParB-like N-terminal" evidence="1">
    <location>
        <begin position="9"/>
        <end position="90"/>
    </location>
</feature>
<gene>
    <name evidence="2" type="ORF">DFR87_07930</name>
</gene>
<accession>A0A2U9IUA9</accession>
<dbReference type="Proteomes" id="UP000247586">
    <property type="component" value="Chromosome"/>
</dbReference>
<reference evidence="2 3" key="1">
    <citation type="submission" date="2018-05" db="EMBL/GenBank/DDBJ databases">
        <title>Complete Genome Sequences of Extremely Thermoacidophilic, Metal-Mobilizing Type-Strain Members of the Archaeal Family Sulfolobaceae: Acidianus brierleyi DSM-1651T, Acidianus sulfidivorans DSM-18786T, Metallosphaera hakonensis DSM-7519T, and Metallosphaera prunae DSM-10039T.</title>
        <authorList>
            <person name="Counts J.A."/>
            <person name="Kelly R.M."/>
        </authorList>
    </citation>
    <scope>NUCLEOTIDE SEQUENCE [LARGE SCALE GENOMIC DNA]</scope>
    <source>
        <strain evidence="2 3">HO1-1</strain>
    </source>
</reference>
<dbReference type="InterPro" id="IPR036086">
    <property type="entry name" value="ParB/Sulfiredoxin_sf"/>
</dbReference>
<protein>
    <submittedName>
        <fullName evidence="2">Nuclease</fullName>
    </submittedName>
</protein>
<reference evidence="3" key="3">
    <citation type="submission" date="2020-03" db="EMBL/GenBank/DDBJ databases">
        <title>Sequencing and Assembly of Multiple Reported Metal-Biooxidizing Members of the Extremely Thermoacidophilic Archaeal Family Sulfolobaceae.</title>
        <authorList>
            <person name="Counts J.A."/>
            <person name="Kelly R.M."/>
        </authorList>
    </citation>
    <scope>NUCLEOTIDE SEQUENCE [LARGE SCALE GENOMIC DNA]</scope>
    <source>
        <strain evidence="3">HO1-1</strain>
    </source>
</reference>
<dbReference type="Gene3D" id="3.90.1530.10">
    <property type="entry name" value="Conserved hypothetical protein from pyrococcus furiosus pfu- 392566-001, ParB domain"/>
    <property type="match status" value="1"/>
</dbReference>
<dbReference type="KEGG" id="mhk:DFR87_07930"/>
<dbReference type="RefSeq" id="WP_054836026.1">
    <property type="nucleotide sequence ID" value="NZ_BBBA01000001.1"/>
</dbReference>
<dbReference type="SUPFAM" id="SSF110849">
    <property type="entry name" value="ParB/Sulfiredoxin"/>
    <property type="match status" value="1"/>
</dbReference>
<evidence type="ECO:0000313" key="3">
    <source>
        <dbReference type="Proteomes" id="UP000247586"/>
    </source>
</evidence>
<dbReference type="EMBL" id="CP029287">
    <property type="protein sequence ID" value="AWR99626.1"/>
    <property type="molecule type" value="Genomic_DNA"/>
</dbReference>